<reference evidence="1" key="1">
    <citation type="submission" date="2023-10" db="EMBL/GenBank/DDBJ databases">
        <authorList>
            <person name="Chen Y."/>
            <person name="Shah S."/>
            <person name="Dougan E. K."/>
            <person name="Thang M."/>
            <person name="Chan C."/>
        </authorList>
    </citation>
    <scope>NUCLEOTIDE SEQUENCE [LARGE SCALE GENOMIC DNA]</scope>
</reference>
<proteinExistence type="predicted"/>
<comment type="caution">
    <text evidence="1">The sequence shown here is derived from an EMBL/GenBank/DDBJ whole genome shotgun (WGS) entry which is preliminary data.</text>
</comment>
<accession>A0ABN9RLE5</accession>
<protein>
    <submittedName>
        <fullName evidence="1">Uncharacterized protein</fullName>
    </submittedName>
</protein>
<organism evidence="1 2">
    <name type="scientific">Prorocentrum cordatum</name>
    <dbReference type="NCBI Taxonomy" id="2364126"/>
    <lineage>
        <taxon>Eukaryota</taxon>
        <taxon>Sar</taxon>
        <taxon>Alveolata</taxon>
        <taxon>Dinophyceae</taxon>
        <taxon>Prorocentrales</taxon>
        <taxon>Prorocentraceae</taxon>
        <taxon>Prorocentrum</taxon>
    </lineage>
</organism>
<dbReference type="EMBL" id="CAUYUJ010007224">
    <property type="protein sequence ID" value="CAK0819983.1"/>
    <property type="molecule type" value="Genomic_DNA"/>
</dbReference>
<sequence>MPYGRKPARSRNTCQVKSVTDSARTFKTIELDFNRADWDLSLRSKFNILPVVHRDDDGEIVGMNTEYICLRARPRAATSTPLLEVDGIKFPINQSSGWIEGIDDVFTAQV</sequence>
<keyword evidence="2" id="KW-1185">Reference proteome</keyword>
<evidence type="ECO:0000313" key="2">
    <source>
        <dbReference type="Proteomes" id="UP001189429"/>
    </source>
</evidence>
<gene>
    <name evidence="1" type="ORF">PCOR1329_LOCUS21816</name>
</gene>
<name>A0ABN9RLE5_9DINO</name>
<evidence type="ECO:0000313" key="1">
    <source>
        <dbReference type="EMBL" id="CAK0819983.1"/>
    </source>
</evidence>
<dbReference type="Proteomes" id="UP001189429">
    <property type="component" value="Unassembled WGS sequence"/>
</dbReference>